<evidence type="ECO:0000313" key="3">
    <source>
        <dbReference type="Proteomes" id="UP000008281"/>
    </source>
</evidence>
<dbReference type="InParanoid" id="E3M3U1"/>
<dbReference type="FunCoup" id="E3M3U1">
    <property type="interactions" value="1754"/>
</dbReference>
<sequence length="171" mass="19700">MVSNGSRKTTGSRPLWIVKINKRMSMSKFKTEAKWITAQNLSWVLKGEPTDNVYEVTKRIIHFIHFSVQVTVETMENCESDECMQKMWVPEEFVKATGEMLERFDEEEEEEVENTLDAAIIEEIFDMESIEKEYKQVCEEETFDPYATAESDNGEVFDDVPTATTGSDVNA</sequence>
<name>E3M3U1_CAERE</name>
<keyword evidence="3" id="KW-1185">Reference proteome</keyword>
<organism evidence="3">
    <name type="scientific">Caenorhabditis remanei</name>
    <name type="common">Caenorhabditis vulgaris</name>
    <dbReference type="NCBI Taxonomy" id="31234"/>
    <lineage>
        <taxon>Eukaryota</taxon>
        <taxon>Metazoa</taxon>
        <taxon>Ecdysozoa</taxon>
        <taxon>Nematoda</taxon>
        <taxon>Chromadorea</taxon>
        <taxon>Rhabditida</taxon>
        <taxon>Rhabditina</taxon>
        <taxon>Rhabditomorpha</taxon>
        <taxon>Rhabditoidea</taxon>
        <taxon>Rhabditidae</taxon>
        <taxon>Peloderinae</taxon>
        <taxon>Caenorhabditis</taxon>
    </lineage>
</organism>
<dbReference type="AlphaFoldDB" id="E3M3U1"/>
<evidence type="ECO:0000256" key="1">
    <source>
        <dbReference type="SAM" id="MobiDB-lite"/>
    </source>
</evidence>
<dbReference type="Proteomes" id="UP000008281">
    <property type="component" value="Unassembled WGS sequence"/>
</dbReference>
<gene>
    <name evidence="2" type="ORF">CRE_08018</name>
</gene>
<dbReference type="OrthoDB" id="5826057at2759"/>
<evidence type="ECO:0000313" key="2">
    <source>
        <dbReference type="EMBL" id="EFO90760.1"/>
    </source>
</evidence>
<dbReference type="GO" id="GO:0034089">
    <property type="term" value="P:establishment of meiotic sister chromatid cohesion"/>
    <property type="evidence" value="ECO:0007669"/>
    <property type="project" value="EnsemblMetazoa"/>
</dbReference>
<dbReference type="HOGENOM" id="CLU_1612273_0_0_1"/>
<protein>
    <submittedName>
        <fullName evidence="2">Uncharacterized protein</fullName>
    </submittedName>
</protein>
<reference evidence="2" key="1">
    <citation type="submission" date="2007-07" db="EMBL/GenBank/DDBJ databases">
        <title>PCAP assembly of the Caenorhabditis remanei genome.</title>
        <authorList>
            <consortium name="The Caenorhabditis remanei Sequencing Consortium"/>
            <person name="Wilson R.K."/>
        </authorList>
    </citation>
    <scope>NUCLEOTIDE SEQUENCE [LARGE SCALE GENOMIC DNA]</scope>
    <source>
        <strain evidence="2">PB4641</strain>
    </source>
</reference>
<dbReference type="GO" id="GO:0008157">
    <property type="term" value="F:protein phosphatase 1 binding"/>
    <property type="evidence" value="ECO:0007669"/>
    <property type="project" value="EnsemblMetazoa"/>
</dbReference>
<dbReference type="GO" id="GO:0000793">
    <property type="term" value="C:condensed chromosome"/>
    <property type="evidence" value="ECO:0007669"/>
    <property type="project" value="EnsemblMetazoa"/>
</dbReference>
<dbReference type="STRING" id="31234.E3M3U1"/>
<dbReference type="GO" id="GO:0034090">
    <property type="term" value="P:maintenance of meiotic sister chromatid cohesion"/>
    <property type="evidence" value="ECO:0007669"/>
    <property type="project" value="EnsemblMetazoa"/>
</dbReference>
<dbReference type="OMA" id="ETMENCE"/>
<dbReference type="GO" id="GO:1900182">
    <property type="term" value="P:positive regulation of protein localization to nucleus"/>
    <property type="evidence" value="ECO:0007669"/>
    <property type="project" value="EnsemblMetazoa"/>
</dbReference>
<feature type="compositionally biased region" description="Polar residues" evidence="1">
    <location>
        <begin position="162"/>
        <end position="171"/>
    </location>
</feature>
<dbReference type="eggNOG" id="ENOG502TIER">
    <property type="taxonomic scope" value="Eukaryota"/>
</dbReference>
<dbReference type="GO" id="GO:0005634">
    <property type="term" value="C:nucleus"/>
    <property type="evidence" value="ECO:0007669"/>
    <property type="project" value="EnsemblMetazoa"/>
</dbReference>
<feature type="region of interest" description="Disordered" evidence="1">
    <location>
        <begin position="145"/>
        <end position="171"/>
    </location>
</feature>
<dbReference type="EMBL" id="DS268423">
    <property type="protein sequence ID" value="EFO90760.1"/>
    <property type="molecule type" value="Genomic_DNA"/>
</dbReference>
<proteinExistence type="predicted"/>
<accession>E3M3U1</accession>
<dbReference type="GO" id="GO:1900181">
    <property type="term" value="P:negative regulation of protein localization to nucleus"/>
    <property type="evidence" value="ECO:0007669"/>
    <property type="project" value="EnsemblMetazoa"/>
</dbReference>